<evidence type="ECO:0000313" key="7">
    <source>
        <dbReference type="EMBL" id="KAF2450463.1"/>
    </source>
</evidence>
<dbReference type="SUPFAM" id="SSF51316">
    <property type="entry name" value="Mss4-like"/>
    <property type="match status" value="2"/>
</dbReference>
<dbReference type="GO" id="GO:0046872">
    <property type="term" value="F:metal ion binding"/>
    <property type="evidence" value="ECO:0007669"/>
    <property type="project" value="UniProtKB-KW"/>
</dbReference>
<organism evidence="7 8">
    <name type="scientific">Karstenula rhodostoma CBS 690.94</name>
    <dbReference type="NCBI Taxonomy" id="1392251"/>
    <lineage>
        <taxon>Eukaryota</taxon>
        <taxon>Fungi</taxon>
        <taxon>Dikarya</taxon>
        <taxon>Ascomycota</taxon>
        <taxon>Pezizomycotina</taxon>
        <taxon>Dothideomycetes</taxon>
        <taxon>Pleosporomycetidae</taxon>
        <taxon>Pleosporales</taxon>
        <taxon>Massarineae</taxon>
        <taxon>Didymosphaeriaceae</taxon>
        <taxon>Karstenula</taxon>
    </lineage>
</organism>
<dbReference type="Pfam" id="PF04828">
    <property type="entry name" value="GFA"/>
    <property type="match status" value="1"/>
</dbReference>
<dbReference type="Gene3D" id="3.90.1590.10">
    <property type="entry name" value="glutathione-dependent formaldehyde- activating enzyme (gfa)"/>
    <property type="match status" value="2"/>
</dbReference>
<name>A0A9P4PW70_9PLEO</name>
<keyword evidence="3" id="KW-0862">Zinc</keyword>
<dbReference type="Proteomes" id="UP000799764">
    <property type="component" value="Unassembled WGS sequence"/>
</dbReference>
<evidence type="ECO:0000256" key="4">
    <source>
        <dbReference type="ARBA" id="ARBA00023239"/>
    </source>
</evidence>
<dbReference type="PANTHER" id="PTHR33337:SF30">
    <property type="entry name" value="DUF636 DOMAIN PROTEIN (AFU_ORTHOLOGUE AFUA_1G03180)"/>
    <property type="match status" value="1"/>
</dbReference>
<dbReference type="PROSITE" id="PS51891">
    <property type="entry name" value="CENP_V_GFA"/>
    <property type="match status" value="1"/>
</dbReference>
<protein>
    <recommendedName>
        <fullName evidence="6">CENP-V/GFA domain-containing protein</fullName>
    </recommendedName>
</protein>
<dbReference type="GO" id="GO:0016846">
    <property type="term" value="F:carbon-sulfur lyase activity"/>
    <property type="evidence" value="ECO:0007669"/>
    <property type="project" value="InterPro"/>
</dbReference>
<evidence type="ECO:0000259" key="6">
    <source>
        <dbReference type="PROSITE" id="PS51891"/>
    </source>
</evidence>
<feature type="region of interest" description="Disordered" evidence="5">
    <location>
        <begin position="245"/>
        <end position="264"/>
    </location>
</feature>
<proteinExistence type="inferred from homology"/>
<keyword evidence="4" id="KW-0456">Lyase</keyword>
<feature type="domain" description="CENP-V/GFA" evidence="6">
    <location>
        <begin position="80"/>
        <end position="205"/>
    </location>
</feature>
<comment type="similarity">
    <text evidence="1">Belongs to the Gfa family.</text>
</comment>
<evidence type="ECO:0000256" key="1">
    <source>
        <dbReference type="ARBA" id="ARBA00005495"/>
    </source>
</evidence>
<evidence type="ECO:0000256" key="2">
    <source>
        <dbReference type="ARBA" id="ARBA00022723"/>
    </source>
</evidence>
<evidence type="ECO:0000313" key="8">
    <source>
        <dbReference type="Proteomes" id="UP000799764"/>
    </source>
</evidence>
<keyword evidence="8" id="KW-1185">Reference proteome</keyword>
<gene>
    <name evidence="7" type="ORF">P171DRAFT_516334</name>
</gene>
<feature type="compositionally biased region" description="Polar residues" evidence="5">
    <location>
        <begin position="245"/>
        <end position="255"/>
    </location>
</feature>
<accession>A0A9P4PW70</accession>
<reference evidence="7" key="1">
    <citation type="journal article" date="2020" name="Stud. Mycol.">
        <title>101 Dothideomycetes genomes: a test case for predicting lifestyles and emergence of pathogens.</title>
        <authorList>
            <person name="Haridas S."/>
            <person name="Albert R."/>
            <person name="Binder M."/>
            <person name="Bloem J."/>
            <person name="Labutti K."/>
            <person name="Salamov A."/>
            <person name="Andreopoulos B."/>
            <person name="Baker S."/>
            <person name="Barry K."/>
            <person name="Bills G."/>
            <person name="Bluhm B."/>
            <person name="Cannon C."/>
            <person name="Castanera R."/>
            <person name="Culley D."/>
            <person name="Daum C."/>
            <person name="Ezra D."/>
            <person name="Gonzalez J."/>
            <person name="Henrissat B."/>
            <person name="Kuo A."/>
            <person name="Liang C."/>
            <person name="Lipzen A."/>
            <person name="Lutzoni F."/>
            <person name="Magnuson J."/>
            <person name="Mondo S."/>
            <person name="Nolan M."/>
            <person name="Ohm R."/>
            <person name="Pangilinan J."/>
            <person name="Park H.-J."/>
            <person name="Ramirez L."/>
            <person name="Alfaro M."/>
            <person name="Sun H."/>
            <person name="Tritt A."/>
            <person name="Yoshinaga Y."/>
            <person name="Zwiers L.-H."/>
            <person name="Turgeon B."/>
            <person name="Goodwin S."/>
            <person name="Spatafora J."/>
            <person name="Crous P."/>
            <person name="Grigoriev I."/>
        </authorList>
    </citation>
    <scope>NUCLEOTIDE SEQUENCE</scope>
    <source>
        <strain evidence="7">CBS 690.94</strain>
    </source>
</reference>
<evidence type="ECO:0000256" key="3">
    <source>
        <dbReference type="ARBA" id="ARBA00022833"/>
    </source>
</evidence>
<evidence type="ECO:0000256" key="5">
    <source>
        <dbReference type="SAM" id="MobiDB-lite"/>
    </source>
</evidence>
<dbReference type="InterPro" id="IPR011057">
    <property type="entry name" value="Mss4-like_sf"/>
</dbReference>
<dbReference type="PANTHER" id="PTHR33337">
    <property type="entry name" value="GFA DOMAIN-CONTAINING PROTEIN"/>
    <property type="match status" value="1"/>
</dbReference>
<sequence length="430" mass="47057">MIPLVLTPSCRPHSRNAKYQGLLSKHASPNDVTIMQVLYHICPSQSRYSPLCNITLHASLPKSKSSEPRTITNPTMLPTSSAQLTCLCGQISLPGTSLSHPTFPLPSTICHCNPCRYTSGGLLPAFACLDSAPPLEIKEKLAKYQFTPSCVRYFCKKCGCQCFVEHPQAEEEWFCTAGMIEIDGKEEGRAEGAKEVVQLTGHMYIDDLRDGGVVPVFLPITATGASEPELYCARDGTSKLSQQDLDNAVQTSHQHPTPGPEDRLEARCHCGGVDLRIKRAEYDAEPEGVRNLMSRDDPHRYLARFCACRSCRLSMGFSLCPWTYVALSSVINAKTSQPVLFGADAEKEGANEGLKLQHHQSSDGVWRSFCGGCGASVFYYTSDESRSNVVDVAVGILRAKSGSLAREWVRWAEGEGKEMPNRSNAGSKSN</sequence>
<dbReference type="OrthoDB" id="5422068at2759"/>
<keyword evidence="2" id="KW-0479">Metal-binding</keyword>
<comment type="caution">
    <text evidence="7">The sequence shown here is derived from an EMBL/GenBank/DDBJ whole genome shotgun (WGS) entry which is preliminary data.</text>
</comment>
<dbReference type="EMBL" id="MU001493">
    <property type="protein sequence ID" value="KAF2450463.1"/>
    <property type="molecule type" value="Genomic_DNA"/>
</dbReference>
<dbReference type="InterPro" id="IPR006913">
    <property type="entry name" value="CENP-V/GFA"/>
</dbReference>
<dbReference type="AlphaFoldDB" id="A0A9P4PW70"/>